<comment type="caution">
    <text evidence="8">The sequence shown here is derived from an EMBL/GenBank/DDBJ whole genome shotgun (WGS) entry which is preliminary data.</text>
</comment>
<sequence length="360" mass="38612">MAGKSQNLSWLPKREAVPGIIICVVIAALAYLTNTYIYGKISPLMYAFLYSIILGNIIKLPQSFSAGILWCSSSWLRFSIAMLGFTISALAWLQLGIVGVIQVLIVIAFALFFGVWFGRKMGLSPELSILMGAGCSICGATAIAAVGPVIKAKDEELGIAVAAVTVFGLIAMVLYPFLFQTTALGDFLHKSQIAYGMWAGTGIHETAQVIPAGAQVGEEAAAMAMVAKSVRIFSIGPVVLLCAYIFNRIKGNSAAGTEKVKLNIPSFAIFFVLFSLINSLLLYLPSTKTAWKNFYTAIHYADIIKVFLAVAFAGVGFKVHYSSIQKLGVKSFVVGMIVSVVVGVLALLLVKFIYMPYSGI</sequence>
<feature type="transmembrane region" description="Helical" evidence="7">
    <location>
        <begin position="100"/>
        <end position="117"/>
    </location>
</feature>
<keyword evidence="5 7" id="KW-1133">Transmembrane helix</keyword>
<dbReference type="Proteomes" id="UP000187338">
    <property type="component" value="Unassembled WGS sequence"/>
</dbReference>
<evidence type="ECO:0000313" key="9">
    <source>
        <dbReference type="Proteomes" id="UP000187338"/>
    </source>
</evidence>
<proteinExistence type="inferred from homology"/>
<evidence type="ECO:0000256" key="1">
    <source>
        <dbReference type="ARBA" id="ARBA00004651"/>
    </source>
</evidence>
<keyword evidence="6 7" id="KW-0472">Membrane</keyword>
<dbReference type="RefSeq" id="WP_075866211.1">
    <property type="nucleotide sequence ID" value="NZ_BDJL01000125.1"/>
</dbReference>
<protein>
    <recommendedName>
        <fullName evidence="10">Sulfate exporter family transporter</fullName>
    </recommendedName>
</protein>
<evidence type="ECO:0000256" key="4">
    <source>
        <dbReference type="ARBA" id="ARBA00022692"/>
    </source>
</evidence>
<dbReference type="OrthoDB" id="9811391at2"/>
<feature type="transmembrane region" description="Helical" evidence="7">
    <location>
        <begin position="331"/>
        <end position="354"/>
    </location>
</feature>
<feature type="transmembrane region" description="Helical" evidence="7">
    <location>
        <begin position="297"/>
        <end position="319"/>
    </location>
</feature>
<name>A0A1L8D4A3_9THEO</name>
<evidence type="ECO:0008006" key="10">
    <source>
        <dbReference type="Google" id="ProtNLM"/>
    </source>
</evidence>
<reference evidence="9" key="1">
    <citation type="submission" date="2016-12" db="EMBL/GenBank/DDBJ databases">
        <title>Draft Genome Sequences od Carboxydothermus pertinax and islandicus, Hydrogenogenic Carboxydotrophic Bacteria.</title>
        <authorList>
            <person name="Fukuyama Y."/>
            <person name="Ohmae K."/>
            <person name="Yoneda Y."/>
            <person name="Yoshida T."/>
            <person name="Sako Y."/>
        </authorList>
    </citation>
    <scope>NUCLEOTIDE SEQUENCE [LARGE SCALE GENOMIC DNA]</scope>
    <source>
        <strain evidence="9">SET</strain>
    </source>
</reference>
<evidence type="ECO:0000256" key="2">
    <source>
        <dbReference type="ARBA" id="ARBA00007977"/>
    </source>
</evidence>
<comment type="subcellular location">
    <subcellularLocation>
        <location evidence="1">Cell membrane</location>
        <topology evidence="1">Multi-pass membrane protein</topology>
    </subcellularLocation>
</comment>
<dbReference type="AlphaFoldDB" id="A0A1L8D4A3"/>
<dbReference type="EMBL" id="BDJL01000125">
    <property type="protein sequence ID" value="GAV26026.1"/>
    <property type="molecule type" value="Genomic_DNA"/>
</dbReference>
<feature type="transmembrane region" description="Helical" evidence="7">
    <location>
        <begin position="229"/>
        <end position="246"/>
    </location>
</feature>
<dbReference type="PANTHER" id="PTHR30106:SF2">
    <property type="entry name" value="UPF0324 INNER MEMBRANE PROTEIN YEIH"/>
    <property type="match status" value="1"/>
</dbReference>
<comment type="similarity">
    <text evidence="2">Belongs to the UPF0324 family.</text>
</comment>
<evidence type="ECO:0000256" key="5">
    <source>
        <dbReference type="ARBA" id="ARBA00022989"/>
    </source>
</evidence>
<feature type="transmembrane region" description="Helical" evidence="7">
    <location>
        <begin position="44"/>
        <end position="62"/>
    </location>
</feature>
<evidence type="ECO:0000256" key="3">
    <source>
        <dbReference type="ARBA" id="ARBA00022475"/>
    </source>
</evidence>
<feature type="transmembrane region" description="Helical" evidence="7">
    <location>
        <begin position="16"/>
        <end position="32"/>
    </location>
</feature>
<gene>
    <name evidence="8" type="ORF">ciss_19590</name>
</gene>
<keyword evidence="9" id="KW-1185">Reference proteome</keyword>
<organism evidence="8 9">
    <name type="scientific">Carboxydothermus islandicus</name>
    <dbReference type="NCBI Taxonomy" id="661089"/>
    <lineage>
        <taxon>Bacteria</taxon>
        <taxon>Bacillati</taxon>
        <taxon>Bacillota</taxon>
        <taxon>Clostridia</taxon>
        <taxon>Thermoanaerobacterales</taxon>
        <taxon>Thermoanaerobacteraceae</taxon>
        <taxon>Carboxydothermus</taxon>
    </lineage>
</organism>
<evidence type="ECO:0000256" key="6">
    <source>
        <dbReference type="ARBA" id="ARBA00023136"/>
    </source>
</evidence>
<evidence type="ECO:0000313" key="8">
    <source>
        <dbReference type="EMBL" id="GAV26026.1"/>
    </source>
</evidence>
<accession>A0A1L8D4A3</accession>
<feature type="transmembrane region" description="Helical" evidence="7">
    <location>
        <begin position="129"/>
        <end position="150"/>
    </location>
</feature>
<keyword evidence="4 7" id="KW-0812">Transmembrane</keyword>
<dbReference type="GO" id="GO:0005886">
    <property type="term" value="C:plasma membrane"/>
    <property type="evidence" value="ECO:0007669"/>
    <property type="project" value="UniProtKB-SubCell"/>
</dbReference>
<evidence type="ECO:0000256" key="7">
    <source>
        <dbReference type="SAM" id="Phobius"/>
    </source>
</evidence>
<dbReference type="InterPro" id="IPR018383">
    <property type="entry name" value="UPF0324_pro"/>
</dbReference>
<feature type="transmembrane region" description="Helical" evidence="7">
    <location>
        <begin position="267"/>
        <end position="285"/>
    </location>
</feature>
<dbReference type="Pfam" id="PF03601">
    <property type="entry name" value="Cons_hypoth698"/>
    <property type="match status" value="1"/>
</dbReference>
<dbReference type="PANTHER" id="PTHR30106">
    <property type="entry name" value="INNER MEMBRANE PROTEIN YEIH-RELATED"/>
    <property type="match status" value="1"/>
</dbReference>
<keyword evidence="3" id="KW-1003">Cell membrane</keyword>
<feature type="transmembrane region" description="Helical" evidence="7">
    <location>
        <begin position="157"/>
        <end position="178"/>
    </location>
</feature>
<dbReference type="STRING" id="661089.ciss_19590"/>